<dbReference type="PROSITE" id="PS00941">
    <property type="entry name" value="CARBOXYLESTERASE_B_2"/>
    <property type="match status" value="1"/>
</dbReference>
<evidence type="ECO:0000256" key="4">
    <source>
        <dbReference type="RuleBase" id="RU361235"/>
    </source>
</evidence>
<dbReference type="SUPFAM" id="SSF53474">
    <property type="entry name" value="alpha/beta-Hydrolases"/>
    <property type="match status" value="1"/>
</dbReference>
<feature type="domain" description="Carboxylesterase type B" evidence="5">
    <location>
        <begin position="10"/>
        <end position="519"/>
    </location>
</feature>
<dbReference type="InterPro" id="IPR019826">
    <property type="entry name" value="Carboxylesterase_B_AS"/>
</dbReference>
<dbReference type="EC" id="3.1.1.-" evidence="4"/>
<evidence type="ECO:0000256" key="1">
    <source>
        <dbReference type="ARBA" id="ARBA00005964"/>
    </source>
</evidence>
<dbReference type="GO" id="GO:0016787">
    <property type="term" value="F:hydrolase activity"/>
    <property type="evidence" value="ECO:0007669"/>
    <property type="project" value="UniProtKB-KW"/>
</dbReference>
<evidence type="ECO:0000256" key="2">
    <source>
        <dbReference type="ARBA" id="ARBA00022801"/>
    </source>
</evidence>
<comment type="similarity">
    <text evidence="1 4">Belongs to the type-B carboxylesterase/lipase family.</text>
</comment>
<organism evidence="6 7">
    <name type="scientific">Calidris pygmaea</name>
    <name type="common">Spoon-billed sandpiper</name>
    <dbReference type="NCBI Taxonomy" id="425635"/>
    <lineage>
        <taxon>Eukaryota</taxon>
        <taxon>Metazoa</taxon>
        <taxon>Chordata</taxon>
        <taxon>Craniata</taxon>
        <taxon>Vertebrata</taxon>
        <taxon>Euteleostomi</taxon>
        <taxon>Archelosauria</taxon>
        <taxon>Archosauria</taxon>
        <taxon>Dinosauria</taxon>
        <taxon>Saurischia</taxon>
        <taxon>Theropoda</taxon>
        <taxon>Coelurosauria</taxon>
        <taxon>Aves</taxon>
        <taxon>Neognathae</taxon>
        <taxon>Neoaves</taxon>
        <taxon>Charadriiformes</taxon>
        <taxon>Scolopacidae</taxon>
        <taxon>Calidris</taxon>
    </lineage>
</organism>
<reference evidence="6" key="1">
    <citation type="submission" date="2025-08" db="UniProtKB">
        <authorList>
            <consortium name="Ensembl"/>
        </authorList>
    </citation>
    <scope>IDENTIFICATION</scope>
</reference>
<reference evidence="6" key="2">
    <citation type="submission" date="2025-09" db="UniProtKB">
        <authorList>
            <consortium name="Ensembl"/>
        </authorList>
    </citation>
    <scope>IDENTIFICATION</scope>
</reference>
<proteinExistence type="inferred from homology"/>
<name>A0A8C3JH14_9CHAR</name>
<sequence>MCYLGQKGAEPEVTIALGRLKGRQTNVKGTDRLVNVFLGIPFAKPPLGSLRFSPPEPPEPWEDLRDATSYPPLCPQDLSMLKTAERNFKEKHLQFRTSEDCLYLNVYSPAGSNKKDKLPVMVWIHGGNFIFGGASRYDGSALSAYENVVVVIIQYRLGLLGFFNTGDEHARGNWAFLDQVAALRWIQENIEPFGGDPGSVTLFGVSAGSCSVFAHVLSPLSKGLFHKAISESGILIPPVKDLLLSTDLKKIASTFKCETSSSLSLINCLRNQEADDIVFNTTEVPFLPLVLDGVFLHKSPEEILADTEFNAVPFMIGVTNNEFGWNIRSTSKIPGLKEIGDKKSIASTLEFLLPMLYVPSELLPAIVDEYLGNTEDPAELRDGFLDLLGDVGIVMPAIKALNYHRESGAPTYFFEYQHRPTSYGDSKPEYVKADHGDEVGFVFGGPYLAGEIQLRSEATEEEKNLSRTLMKYWANFARNGNPNGEGLVEWPSYNLDEEYLEINLKQKKARKLKEKKVDFLRKVMFDKTSNKRMENKKVNSEL</sequence>
<evidence type="ECO:0000313" key="6">
    <source>
        <dbReference type="Ensembl" id="ENSCPGP00000006595.1"/>
    </source>
</evidence>
<dbReference type="PANTHER" id="PTHR11559">
    <property type="entry name" value="CARBOXYLESTERASE"/>
    <property type="match status" value="1"/>
</dbReference>
<dbReference type="AlphaFoldDB" id="A0A8C3JH14"/>
<dbReference type="Proteomes" id="UP000694419">
    <property type="component" value="Unplaced"/>
</dbReference>
<dbReference type="PROSITE" id="PS00122">
    <property type="entry name" value="CARBOXYLESTERASE_B_1"/>
    <property type="match status" value="1"/>
</dbReference>
<dbReference type="InterPro" id="IPR029058">
    <property type="entry name" value="AB_hydrolase_fold"/>
</dbReference>
<dbReference type="Pfam" id="PF00135">
    <property type="entry name" value="COesterase"/>
    <property type="match status" value="1"/>
</dbReference>
<keyword evidence="3" id="KW-1015">Disulfide bond</keyword>
<dbReference type="CDD" id="cd00312">
    <property type="entry name" value="Esterase_lipase"/>
    <property type="match status" value="1"/>
</dbReference>
<dbReference type="Ensembl" id="ENSCPGT00000007250.1">
    <property type="protein sequence ID" value="ENSCPGP00000006595.1"/>
    <property type="gene ID" value="ENSCPGG00000004716.1"/>
</dbReference>
<keyword evidence="7" id="KW-1185">Reference proteome</keyword>
<keyword evidence="2 4" id="KW-0378">Hydrolase</keyword>
<evidence type="ECO:0000259" key="5">
    <source>
        <dbReference type="Pfam" id="PF00135"/>
    </source>
</evidence>
<evidence type="ECO:0000256" key="3">
    <source>
        <dbReference type="ARBA" id="ARBA00023157"/>
    </source>
</evidence>
<protein>
    <recommendedName>
        <fullName evidence="4">Carboxylic ester hydrolase</fullName>
        <ecNumber evidence="4">3.1.1.-</ecNumber>
    </recommendedName>
</protein>
<accession>A0A8C3JH14</accession>
<dbReference type="Gene3D" id="3.40.50.1820">
    <property type="entry name" value="alpha/beta hydrolase"/>
    <property type="match status" value="1"/>
</dbReference>
<dbReference type="FunFam" id="3.40.50.1820:FF:000011">
    <property type="entry name" value="Carboxylic ester hydrolase"/>
    <property type="match status" value="1"/>
</dbReference>
<evidence type="ECO:0000313" key="7">
    <source>
        <dbReference type="Proteomes" id="UP000694419"/>
    </source>
</evidence>
<dbReference type="InterPro" id="IPR019819">
    <property type="entry name" value="Carboxylesterase_B_CS"/>
</dbReference>
<dbReference type="InterPro" id="IPR002018">
    <property type="entry name" value="CarbesteraseB"/>
</dbReference>
<dbReference type="InterPro" id="IPR050309">
    <property type="entry name" value="Type-B_Carboxylest/Lipase"/>
</dbReference>